<dbReference type="CDD" id="cd00338">
    <property type="entry name" value="Ser_Recombinase"/>
    <property type="match status" value="1"/>
</dbReference>
<gene>
    <name evidence="4" type="ORF">AMQ84_26975</name>
</gene>
<dbReference type="Pfam" id="PF07508">
    <property type="entry name" value="Recombinase"/>
    <property type="match status" value="1"/>
</dbReference>
<protein>
    <recommendedName>
        <fullName evidence="6">Resolvase</fullName>
    </recommendedName>
</protein>
<dbReference type="PANTHER" id="PTHR30461:SF23">
    <property type="entry name" value="DNA RECOMBINASE-RELATED"/>
    <property type="match status" value="1"/>
</dbReference>
<dbReference type="InterPro" id="IPR036162">
    <property type="entry name" value="Resolvase-like_N_sf"/>
</dbReference>
<evidence type="ECO:0000313" key="4">
    <source>
        <dbReference type="EMBL" id="KWX71575.1"/>
    </source>
</evidence>
<dbReference type="InterPro" id="IPR050639">
    <property type="entry name" value="SSR_resolvase"/>
</dbReference>
<dbReference type="InterPro" id="IPR006119">
    <property type="entry name" value="Resolv_N"/>
</dbReference>
<dbReference type="SMART" id="SM00857">
    <property type="entry name" value="Resolvase"/>
    <property type="match status" value="1"/>
</dbReference>
<name>A0A132TJQ7_9BACL</name>
<sequence length="481" mass="55984">MKVDGTTSSGLRVAIYTRVSTDHQAEEGFSMEVQHEKLMEYINRNKLMLFKFYSDPGVSAKNLNRPGIKELLRDFDDDLFDIILVHKLDRLTRNIGDLHNLVEMINDRKKKLISYTEDIDTSTPAGRMFVYFLGVIAQMYRENLGEEVTKGMRKRVEKGMHNISVDLYGYTRDTNGDLMIKEEEAQWVRWAFEHYVSGMGSTEISIQLNNMGIIRNRGGRWEQSNVIKMLENMHYIGKVHCKFKRDDDTTISEGKHEPIITDDLFEKAQRVLQRRRDGMISNNSYEYVFGGIVKCGVCGATYTGRYSINRSPSRKVNRHYVCSNNVKHKTCHQAGISEIKLAKLLFDSIQLIGKNYTRKDMPKKERSEYDEIQKAIKASEDRRERWQLAYGDGNMPYEDFSKRMRAEMERIQELEKKLSTIPQQVVSYLTPESAATQINDLKYNWNYLDQNTKKEIMQSLFQQIVILKTGDSWEISKLTLA</sequence>
<evidence type="ECO:0008006" key="6">
    <source>
        <dbReference type="Google" id="ProtNLM"/>
    </source>
</evidence>
<dbReference type="GO" id="GO:0003677">
    <property type="term" value="F:DNA binding"/>
    <property type="evidence" value="ECO:0007669"/>
    <property type="project" value="InterPro"/>
</dbReference>
<dbReference type="RefSeq" id="WP_060862887.1">
    <property type="nucleotide sequence ID" value="NZ_LIRB01000146.1"/>
</dbReference>
<feature type="coiled-coil region" evidence="1">
    <location>
        <begin position="369"/>
        <end position="417"/>
    </location>
</feature>
<dbReference type="AlphaFoldDB" id="A0A132TJQ7"/>
<evidence type="ECO:0000259" key="2">
    <source>
        <dbReference type="PROSITE" id="PS51736"/>
    </source>
</evidence>
<dbReference type="GO" id="GO:0000150">
    <property type="term" value="F:DNA strand exchange activity"/>
    <property type="evidence" value="ECO:0007669"/>
    <property type="project" value="InterPro"/>
</dbReference>
<reference evidence="4 5" key="1">
    <citation type="submission" date="2015-08" db="EMBL/GenBank/DDBJ databases">
        <title>Genomes of Paenibacillus riograndensis.</title>
        <authorList>
            <person name="Sant'Anna F.H."/>
            <person name="Souza R."/>
            <person name="Ambrosini A."/>
            <person name="Bach E."/>
            <person name="Fernandes G."/>
            <person name="Balsanelli E."/>
            <person name="Baura V.A."/>
            <person name="Pedrosa F.O."/>
            <person name="Souza E.M."/>
            <person name="Passaglia L."/>
        </authorList>
    </citation>
    <scope>NUCLEOTIDE SEQUENCE [LARGE SCALE GENOMIC DNA]</scope>
    <source>
        <strain evidence="4 5">CAS34</strain>
    </source>
</reference>
<dbReference type="Pfam" id="PF13408">
    <property type="entry name" value="Zn_ribbon_recom"/>
    <property type="match status" value="1"/>
</dbReference>
<feature type="domain" description="Recombinase" evidence="3">
    <location>
        <begin position="167"/>
        <end position="278"/>
    </location>
</feature>
<dbReference type="PROSITE" id="PS51737">
    <property type="entry name" value="RECOMBINASE_DNA_BIND"/>
    <property type="match status" value="1"/>
</dbReference>
<keyword evidence="1" id="KW-0175">Coiled coil</keyword>
<dbReference type="InterPro" id="IPR025827">
    <property type="entry name" value="Zn_ribbon_recom_dom"/>
</dbReference>
<dbReference type="PROSITE" id="PS51736">
    <property type="entry name" value="RECOMBINASES_3"/>
    <property type="match status" value="1"/>
</dbReference>
<dbReference type="OrthoDB" id="9811097at2"/>
<dbReference type="Proteomes" id="UP000070475">
    <property type="component" value="Unassembled WGS sequence"/>
</dbReference>
<organism evidence="4 5">
    <name type="scientific">Paenibacillus riograndensis</name>
    <dbReference type="NCBI Taxonomy" id="483937"/>
    <lineage>
        <taxon>Bacteria</taxon>
        <taxon>Bacillati</taxon>
        <taxon>Bacillota</taxon>
        <taxon>Bacilli</taxon>
        <taxon>Bacillales</taxon>
        <taxon>Paenibacillaceae</taxon>
        <taxon>Paenibacillus</taxon>
        <taxon>Paenibacillus sonchi group</taxon>
    </lineage>
</organism>
<feature type="domain" description="Resolvase/invertase-type recombinase catalytic" evidence="2">
    <location>
        <begin position="12"/>
        <end position="159"/>
    </location>
</feature>
<dbReference type="InterPro" id="IPR011109">
    <property type="entry name" value="DNA_bind_recombinase_dom"/>
</dbReference>
<dbReference type="Gene3D" id="3.90.1750.20">
    <property type="entry name" value="Putative Large Serine Recombinase, Chain B, Domain 2"/>
    <property type="match status" value="1"/>
</dbReference>
<dbReference type="Pfam" id="PF00239">
    <property type="entry name" value="Resolvase"/>
    <property type="match status" value="1"/>
</dbReference>
<dbReference type="PANTHER" id="PTHR30461">
    <property type="entry name" value="DNA-INVERTASE FROM LAMBDOID PROPHAGE"/>
    <property type="match status" value="1"/>
</dbReference>
<dbReference type="PATRIC" id="fig|483937.3.peg.4218"/>
<dbReference type="Gene3D" id="3.40.50.1390">
    <property type="entry name" value="Resolvase, N-terminal catalytic domain"/>
    <property type="match status" value="1"/>
</dbReference>
<dbReference type="SUPFAM" id="SSF53041">
    <property type="entry name" value="Resolvase-like"/>
    <property type="match status" value="1"/>
</dbReference>
<dbReference type="EMBL" id="LIRB01000146">
    <property type="protein sequence ID" value="KWX71575.1"/>
    <property type="molecule type" value="Genomic_DNA"/>
</dbReference>
<proteinExistence type="predicted"/>
<accession>A0A132TJQ7</accession>
<dbReference type="InterPro" id="IPR038109">
    <property type="entry name" value="DNA_bind_recomb_sf"/>
</dbReference>
<evidence type="ECO:0000313" key="5">
    <source>
        <dbReference type="Proteomes" id="UP000070475"/>
    </source>
</evidence>
<keyword evidence="5" id="KW-1185">Reference proteome</keyword>
<evidence type="ECO:0000259" key="3">
    <source>
        <dbReference type="PROSITE" id="PS51737"/>
    </source>
</evidence>
<comment type="caution">
    <text evidence="4">The sequence shown here is derived from an EMBL/GenBank/DDBJ whole genome shotgun (WGS) entry which is preliminary data.</text>
</comment>
<evidence type="ECO:0000256" key="1">
    <source>
        <dbReference type="SAM" id="Coils"/>
    </source>
</evidence>